<gene>
    <name evidence="3" type="ORF">MKZ38_004923</name>
</gene>
<keyword evidence="4" id="KW-1185">Reference proteome</keyword>
<keyword evidence="1" id="KW-0175">Coiled coil</keyword>
<feature type="region of interest" description="Disordered" evidence="2">
    <location>
        <begin position="1"/>
        <end position="33"/>
    </location>
</feature>
<sequence>MGGGSPQALPELDMMETSPPTQRPTRMFTRKPGFDSNIDTRALAQGFEFAPVSGQQTLLSGPRNTNPMKPPPSGIIQGAYHDSIPMAQPPFTSDTPVIGSQKTPSATLIKPSIDRETPVGMAPSVAANHTNTMLPPSNTMATLWGYTSPESRTKSRQERAPSSQLPSPNFEPLSPGRASLQTQRHLDRRTKYFHPVEDAQWVTLPSLKETLRSKPAGRPMNRPMRSESSQTPMLPTRTVSQASNVSKKRAHNYLRARTLRSMGPSDWVPETSLKTTLEPLNSLVGSLQSQDIALNKERKRVMNLERDNTGLWEELQEAEQRLSELSIKHEKETSEARDREKELEGEISEVQADRDSKVEELDKKGEGLKRALGKIEHYKSTIKDIMDGFKNEMEETKQYADSIMEGARGERAKAMAVMEEVWHAGEKARQTLANIPHTARAILKQQAKEYSITIDQLEARISELKTGLDHEKNITTSLRHQLQNKEETEAVLRSVSKATEELQRRLNGPIVGPDGPQNEQEYYQLDVIATKLQAAISGLETLPHSVKILVDAHETQVRSALKGMGDLEAKYEGTADCVTHVANGLSEGLENISSELQKVPDEIKRALQPTEDIDRLTSLLVSKESEYAEMVSALKEADVKISKFQSAEYRIADLEKQLEVLLKKTESGNLELQTARKQLKQAEDKAASDRSNFREEVVSLKGKIAAAEQLNRLAEQHHQETLTNLSKEVESRKRNHQKESHDSLESHERNIQILQDKLVDANRSLGAYSGTRDQLRQSEESLSEMRKDNLSLRTELKQLSKDKKSKDSELRSALDKLKETLKTSQELAEKDRASNDDKGQQAATLAVKLAHVTSDLNKESVRYQEEAQRAESLNNRLMDVTKEVSDLRKQVETANSRYNVTSSEASSNLQRLRKAESEASVLEKKIRDQEKAYLDQIEELQEQSERYKKEATSSDTKYRETQQMYAKCVKENSELKQDRVASGSEMQRQKQLIVAKQENRATRALQSSQIKCPPGFNAQGLQWSPQTALPISTWERKDHTIRLFIQDFGGLLDDGESREVGLEIQALQGATAFFDSCLGRAYVCIESISARDKWRYQDKQLSRASGQLRRVVVQSPAIETAGTPPKLSIEAEKENRRLAATPTSILKNSALEPGKWSTAHEEANSGSLGARSNQSVTSHSMYNRPVVGAAPGSQPPDLLRKRAQVGGPADLESKRRKGPEECTKSQHFDTTKSIPTASAKTRSMSKYGGKTRTIHGPQGSQGSGGMKKESQSQKIDMGKIDLARGRTSIIPLSQTMGYSQENKPPTEMALSLPDDDIESSSQPVPGLQGLLPREHGKLPNVGESGKVKAAL</sequence>
<feature type="compositionally biased region" description="Polar residues" evidence="2">
    <location>
        <begin position="1164"/>
        <end position="1181"/>
    </location>
</feature>
<feature type="region of interest" description="Disordered" evidence="2">
    <location>
        <begin position="770"/>
        <end position="810"/>
    </location>
</feature>
<accession>A0AAD5RWA9</accession>
<feature type="coiled-coil region" evidence="1">
    <location>
        <begin position="440"/>
        <end position="505"/>
    </location>
</feature>
<evidence type="ECO:0000313" key="3">
    <source>
        <dbReference type="EMBL" id="KAJ2905629.1"/>
    </source>
</evidence>
<comment type="caution">
    <text evidence="3">The sequence shown here is derived from an EMBL/GenBank/DDBJ whole genome shotgun (WGS) entry which is preliminary data.</text>
</comment>
<feature type="compositionally biased region" description="Polar residues" evidence="2">
    <location>
        <begin position="1231"/>
        <end position="1244"/>
    </location>
</feature>
<feature type="region of interest" description="Disordered" evidence="2">
    <location>
        <begin position="212"/>
        <end position="246"/>
    </location>
</feature>
<feature type="compositionally biased region" description="Polar residues" evidence="2">
    <location>
        <begin position="226"/>
        <end position="245"/>
    </location>
</feature>
<feature type="compositionally biased region" description="Basic and acidic residues" evidence="2">
    <location>
        <begin position="326"/>
        <end position="344"/>
    </location>
</feature>
<feature type="region of interest" description="Disordered" evidence="2">
    <location>
        <begin position="1149"/>
        <end position="1351"/>
    </location>
</feature>
<feature type="region of interest" description="Disordered" evidence="2">
    <location>
        <begin position="326"/>
        <end position="358"/>
    </location>
</feature>
<evidence type="ECO:0000313" key="4">
    <source>
        <dbReference type="Proteomes" id="UP001201980"/>
    </source>
</evidence>
<dbReference type="Proteomes" id="UP001201980">
    <property type="component" value="Unassembled WGS sequence"/>
</dbReference>
<reference evidence="3" key="1">
    <citation type="submission" date="2022-07" db="EMBL/GenBank/DDBJ databases">
        <title>Draft genome sequence of Zalerion maritima ATCC 34329, a (micro)plastics degrading marine fungus.</title>
        <authorList>
            <person name="Paco A."/>
            <person name="Goncalves M.F.M."/>
            <person name="Rocha-Santos T.A.P."/>
            <person name="Alves A."/>
        </authorList>
    </citation>
    <scope>NUCLEOTIDE SEQUENCE</scope>
    <source>
        <strain evidence="3">ATCC 34329</strain>
    </source>
</reference>
<proteinExistence type="predicted"/>
<feature type="compositionally biased region" description="Polar residues" evidence="2">
    <location>
        <begin position="1290"/>
        <end position="1303"/>
    </location>
</feature>
<feature type="region of interest" description="Disordered" evidence="2">
    <location>
        <begin position="126"/>
        <end position="183"/>
    </location>
</feature>
<feature type="compositionally biased region" description="Basic and acidic residues" evidence="2">
    <location>
        <begin position="727"/>
        <end position="748"/>
    </location>
</feature>
<feature type="region of interest" description="Disordered" evidence="2">
    <location>
        <begin position="718"/>
        <end position="748"/>
    </location>
</feature>
<protein>
    <submittedName>
        <fullName evidence="3">Uncharacterized protein</fullName>
    </submittedName>
</protein>
<feature type="coiled-coil region" evidence="1">
    <location>
        <begin position="644"/>
        <end position="710"/>
    </location>
</feature>
<feature type="compositionally biased region" description="Basic and acidic residues" evidence="2">
    <location>
        <begin position="1218"/>
        <end position="1230"/>
    </location>
</feature>
<organism evidence="3 4">
    <name type="scientific">Zalerion maritima</name>
    <dbReference type="NCBI Taxonomy" id="339359"/>
    <lineage>
        <taxon>Eukaryota</taxon>
        <taxon>Fungi</taxon>
        <taxon>Dikarya</taxon>
        <taxon>Ascomycota</taxon>
        <taxon>Pezizomycotina</taxon>
        <taxon>Sordariomycetes</taxon>
        <taxon>Lulworthiomycetidae</taxon>
        <taxon>Lulworthiales</taxon>
        <taxon>Lulworthiaceae</taxon>
        <taxon>Zalerion</taxon>
    </lineage>
</organism>
<evidence type="ECO:0000256" key="1">
    <source>
        <dbReference type="SAM" id="Coils"/>
    </source>
</evidence>
<name>A0AAD5RWA9_9PEZI</name>
<feature type="compositionally biased region" description="Basic and acidic residues" evidence="2">
    <location>
        <begin position="1266"/>
        <end position="1284"/>
    </location>
</feature>
<feature type="compositionally biased region" description="Polar residues" evidence="2">
    <location>
        <begin position="127"/>
        <end position="141"/>
    </location>
</feature>
<evidence type="ECO:0000256" key="2">
    <source>
        <dbReference type="SAM" id="MobiDB-lite"/>
    </source>
</evidence>
<dbReference type="EMBL" id="JAKWBI020000028">
    <property type="protein sequence ID" value="KAJ2905629.1"/>
    <property type="molecule type" value="Genomic_DNA"/>
</dbReference>
<feature type="compositionally biased region" description="Basic and acidic residues" evidence="2">
    <location>
        <begin position="773"/>
        <end position="810"/>
    </location>
</feature>